<keyword evidence="2" id="KW-0150">Chloroplast</keyword>
<gene>
    <name evidence="4" type="ORF">RMAR00112_LOCUS35047</name>
</gene>
<keyword evidence="3" id="KW-0934">Plastid</keyword>
<organism evidence="4">
    <name type="scientific">Rhodosorus marinus</name>
    <dbReference type="NCBI Taxonomy" id="101924"/>
    <lineage>
        <taxon>Eukaryota</taxon>
        <taxon>Rhodophyta</taxon>
        <taxon>Stylonematophyceae</taxon>
        <taxon>Stylonematales</taxon>
        <taxon>Stylonemataceae</taxon>
        <taxon>Rhodosorus</taxon>
    </lineage>
</organism>
<evidence type="ECO:0000313" key="4">
    <source>
        <dbReference type="EMBL" id="CAE0066971.1"/>
    </source>
</evidence>
<dbReference type="InterPro" id="IPR007378">
    <property type="entry name" value="Tic22-like"/>
</dbReference>
<evidence type="ECO:0000256" key="3">
    <source>
        <dbReference type="ARBA" id="ARBA00022640"/>
    </source>
</evidence>
<dbReference type="GO" id="GO:0015031">
    <property type="term" value="P:protein transport"/>
    <property type="evidence" value="ECO:0007669"/>
    <property type="project" value="InterPro"/>
</dbReference>
<accession>A0A7S3EQT2</accession>
<protein>
    <recommendedName>
        <fullName evidence="5">Tic22-like family protein</fullName>
    </recommendedName>
</protein>
<evidence type="ECO:0000256" key="2">
    <source>
        <dbReference type="ARBA" id="ARBA00022528"/>
    </source>
</evidence>
<dbReference type="GO" id="GO:0009507">
    <property type="term" value="C:chloroplast"/>
    <property type="evidence" value="ECO:0007669"/>
    <property type="project" value="UniProtKB-SubCell"/>
</dbReference>
<sequence>MNRFSSPREGFVPLCGTRPSVLRGPRVVRPKRARPAKRFSRRAQIVALTWDEVKTNTMLVNVYSITDREGYPILQPMYGQERLVGSLYFLSCEQAMLTKKSLTESGVEFGQGAQVGVIPFHVAFEKVIADPIETEDTDDEGRPVYLIFRFVPDLGELQVAKTMMEKDGLDVENLPEVPVFYSAKEADGARTVFLSHEDCIKNVQETESRQDAGIESIALADLPQLLSGPNEVAVVPSTYNKMFVDQVFAKAGMAGFGDDSQGGNVEH</sequence>
<evidence type="ECO:0000256" key="1">
    <source>
        <dbReference type="ARBA" id="ARBA00004229"/>
    </source>
</evidence>
<comment type="subcellular location">
    <subcellularLocation>
        <location evidence="1">Plastid</location>
        <location evidence="1">Chloroplast</location>
    </subcellularLocation>
</comment>
<dbReference type="AlphaFoldDB" id="A0A7S3EQT2"/>
<dbReference type="Pfam" id="PF04278">
    <property type="entry name" value="Tic22"/>
    <property type="match status" value="1"/>
</dbReference>
<proteinExistence type="predicted"/>
<reference evidence="4" key="1">
    <citation type="submission" date="2021-01" db="EMBL/GenBank/DDBJ databases">
        <authorList>
            <person name="Corre E."/>
            <person name="Pelletier E."/>
            <person name="Niang G."/>
            <person name="Scheremetjew M."/>
            <person name="Finn R."/>
            <person name="Kale V."/>
            <person name="Holt S."/>
            <person name="Cochrane G."/>
            <person name="Meng A."/>
            <person name="Brown T."/>
            <person name="Cohen L."/>
        </authorList>
    </citation>
    <scope>NUCLEOTIDE SEQUENCE</scope>
    <source>
        <strain evidence="4">CCMP 769</strain>
    </source>
</reference>
<name>A0A7S3EQT2_9RHOD</name>
<evidence type="ECO:0008006" key="5">
    <source>
        <dbReference type="Google" id="ProtNLM"/>
    </source>
</evidence>
<dbReference type="EMBL" id="HBHW01045068">
    <property type="protein sequence ID" value="CAE0066971.1"/>
    <property type="molecule type" value="Transcribed_RNA"/>
</dbReference>